<dbReference type="RefSeq" id="WP_195169563.1">
    <property type="nucleotide sequence ID" value="NZ_CP062983.1"/>
</dbReference>
<feature type="transmembrane region" description="Helical" evidence="1">
    <location>
        <begin position="95"/>
        <end position="117"/>
    </location>
</feature>
<feature type="transmembrane region" description="Helical" evidence="1">
    <location>
        <begin position="365"/>
        <end position="386"/>
    </location>
</feature>
<evidence type="ECO:0000256" key="1">
    <source>
        <dbReference type="SAM" id="Phobius"/>
    </source>
</evidence>
<evidence type="ECO:0000313" key="3">
    <source>
        <dbReference type="Proteomes" id="UP000594468"/>
    </source>
</evidence>
<feature type="transmembrane region" description="Helical" evidence="1">
    <location>
        <begin position="123"/>
        <end position="144"/>
    </location>
</feature>
<feature type="transmembrane region" description="Helical" evidence="1">
    <location>
        <begin position="337"/>
        <end position="353"/>
    </location>
</feature>
<name>A0A7S8E6X6_9CHLR</name>
<sequence>MNPSKQRNLWLWAAACIGVAAIFIVFLAASLAGGRGDVLLPLDDVYIHFQYARQLALGQPYVYNPGQPPTSGATSFLYPYILAAGYLLGFHDLNLGLWAMIVGALALLASIAAVYRICRALGASWQLAAFATALFALTGSFSWHFMSGMETGLMVAFSLWTLFVILAERPRAFALVASLLALVRPEGSMMAVIASIISIGFLWRYTTPKRRLLWYLLPLLALLVQPFANWLITGTALASGSQAKSLLGLVPHNWHTIISRILENFARMWLEFMTGYGEQGWYLPIGLGPLGMVGLLLMAFSRQRSLRRTAIIIALWLIVVSAAIATLDTAFWHFKRYQMPLMVLFVPLAVYALHRLNIMLVSVRFLSWAYAGMLLLFGFALTGQFLNNHFQNITYVYAQPLSMARWLAENTPEDAVVAVHDVGMMRYMGNRTTLDIVGLTTPGAAAYWRNGPGSVAEYLIQQQPDYIASYGVGHGYGLRLLAETSLYENVLAEFPVTLDRSLNVALAADYQAIYKPDWQFIEAGRQVPESLIAEAEQRLGEDMQYALMPESSAMLSPAYAWRRDANITGFPSVVYEFDRTHCTQAPCSSLHGGRAVNWERIRIQPRPATDQAMIFVLRVHSLGASSFDVYVDTPTLERQYLTTKVVAAIPGEWQDIPILIPGDFVSADDSDEDWLDIELISETGYESYAHWAFIGHEVAIEAPENRIASYQDGAFTLTDVDSSQEDDQLGVEFSWYNAGTAAGDYRYFVHLYKDIETPPVTQWDGYLSGGAVGNWLPGMRQDTVMVNLHEIPSGTYTLAVGFYNPQDPLERLIPVSARHDVLPDGRLILGDVTVE</sequence>
<feature type="transmembrane region" description="Helical" evidence="1">
    <location>
        <begin position="70"/>
        <end position="88"/>
    </location>
</feature>
<feature type="transmembrane region" description="Helical" evidence="1">
    <location>
        <begin position="187"/>
        <end position="205"/>
    </location>
</feature>
<dbReference type="KEGG" id="pmet:G4Y79_17585"/>
<feature type="transmembrane region" description="Helical" evidence="1">
    <location>
        <begin position="212"/>
        <end position="232"/>
    </location>
</feature>
<organism evidence="2 3">
    <name type="scientific">Phototrophicus methaneseepsis</name>
    <dbReference type="NCBI Taxonomy" id="2710758"/>
    <lineage>
        <taxon>Bacteria</taxon>
        <taxon>Bacillati</taxon>
        <taxon>Chloroflexota</taxon>
        <taxon>Candidatus Thermofontia</taxon>
        <taxon>Phototrophicales</taxon>
        <taxon>Phototrophicaceae</taxon>
        <taxon>Phototrophicus</taxon>
    </lineage>
</organism>
<keyword evidence="1" id="KW-1133">Transmembrane helix</keyword>
<dbReference type="EMBL" id="CP062983">
    <property type="protein sequence ID" value="QPC81490.1"/>
    <property type="molecule type" value="Genomic_DNA"/>
</dbReference>
<reference evidence="2 3" key="1">
    <citation type="submission" date="2020-02" db="EMBL/GenBank/DDBJ databases">
        <authorList>
            <person name="Zheng R.K."/>
            <person name="Sun C.M."/>
        </authorList>
    </citation>
    <scope>NUCLEOTIDE SEQUENCE [LARGE SCALE GENOMIC DNA]</scope>
    <source>
        <strain evidence="3">rifampicinis</strain>
    </source>
</reference>
<evidence type="ECO:0008006" key="4">
    <source>
        <dbReference type="Google" id="ProtNLM"/>
    </source>
</evidence>
<keyword evidence="1" id="KW-0812">Transmembrane</keyword>
<dbReference type="Proteomes" id="UP000594468">
    <property type="component" value="Chromosome"/>
</dbReference>
<evidence type="ECO:0000313" key="2">
    <source>
        <dbReference type="EMBL" id="QPC81490.1"/>
    </source>
</evidence>
<protein>
    <recommendedName>
        <fullName evidence="4">Glycosyltransferase RgtA/B/C/D-like domain-containing protein</fullName>
    </recommendedName>
</protein>
<proteinExistence type="predicted"/>
<dbReference type="AlphaFoldDB" id="A0A7S8E6X6"/>
<feature type="transmembrane region" description="Helical" evidence="1">
    <location>
        <begin position="151"/>
        <end position="167"/>
    </location>
</feature>
<accession>A0A7S8E6X6</accession>
<feature type="transmembrane region" description="Helical" evidence="1">
    <location>
        <begin position="281"/>
        <end position="300"/>
    </location>
</feature>
<keyword evidence="1" id="KW-0472">Membrane</keyword>
<feature type="transmembrane region" description="Helical" evidence="1">
    <location>
        <begin position="9"/>
        <end position="32"/>
    </location>
</feature>
<gene>
    <name evidence="2" type="ORF">G4Y79_17585</name>
</gene>
<keyword evidence="3" id="KW-1185">Reference proteome</keyword>
<feature type="transmembrane region" description="Helical" evidence="1">
    <location>
        <begin position="312"/>
        <end position="331"/>
    </location>
</feature>